<name>A0ACC3BSL3_PYRYE</name>
<reference evidence="1" key="1">
    <citation type="submission" date="2019-11" db="EMBL/GenBank/DDBJ databases">
        <title>Nori genome reveals adaptations in red seaweeds to the harsh intertidal environment.</title>
        <authorList>
            <person name="Wang D."/>
            <person name="Mao Y."/>
        </authorList>
    </citation>
    <scope>NUCLEOTIDE SEQUENCE</scope>
    <source>
        <tissue evidence="1">Gametophyte</tissue>
    </source>
</reference>
<evidence type="ECO:0000313" key="1">
    <source>
        <dbReference type="EMBL" id="KAK1861016.1"/>
    </source>
</evidence>
<protein>
    <submittedName>
        <fullName evidence="1">Uncharacterized protein</fullName>
    </submittedName>
</protein>
<comment type="caution">
    <text evidence="1">The sequence shown here is derived from an EMBL/GenBank/DDBJ whole genome shotgun (WGS) entry which is preliminary data.</text>
</comment>
<keyword evidence="2" id="KW-1185">Reference proteome</keyword>
<dbReference type="Proteomes" id="UP000798662">
    <property type="component" value="Chromosome 1"/>
</dbReference>
<evidence type="ECO:0000313" key="2">
    <source>
        <dbReference type="Proteomes" id="UP000798662"/>
    </source>
</evidence>
<sequence length="788" mass="77169">MATTPPSVWSTPMWVATPPCRLPFTIAAAGRLPLPTLTLLDLPDDLLRRIADALPAHATAAAAATCRRLRGVLADEAAAALFLALTGGVRRGAAGAGGGEGYPEGEGGQAGAPQPLSFPSPRSPTALRTAAAAAAAAAAADPAATADVGAAAALGGGGIPVWATACNRPYTRAEVVAEGAAAAAVVAAIVAPPDRDGGDGGGRHPAPARGLRCRGCVSPPGDAAGRRGARDGAAAGRRPRAADLQPTLDAAAGWWVPPPGVPRVIAPPARPEDPWAGPAVAAAAAAARAKGGRCSLPPAAALRAPALRRHLRLSVGRVVTARRYGLTLPAALRAAVAAHGTLRSAQRTAADRAATAAALAAAVAARQDRWGVIAAAAEVPPWAAAAVLSGGRCGDPVPRYVWRRRLQMRGKKGAVEAAATEAEVAAAAAAVAAALAAAAAGGVPVADEPDDAAAAAAAVKSSSDGDDCGGSGDGSGGGGGGGGSGGSGGEAAPTVSSLRRLVLNAAALGSTAEAAAAAGAELAATAAARAATWTATAPVRAARRAAVGAEMEALGLDPRVEWMWPALRGGVPAVAAWLDGADLLQQLPPPAAVPLRLASPPCAKATTTPVATVTPIPTTTTTTTTSGAAATAAAAAPAAATSPTAAAAAAGSPSFRAAATADVAGGDPPPAVLATALDLIVLAFYDLRMPLRLILFTPPAEGGGHARVVVAMARRWLRDLLARHDWEATAAAAAAAAGCHQRGEGALSPAAADPAHTEAAKALLRRHAEAVALGQRMNEELLRVCDDG</sequence>
<gene>
    <name evidence="1" type="ORF">I4F81_003600</name>
</gene>
<proteinExistence type="predicted"/>
<dbReference type="EMBL" id="CM020618">
    <property type="protein sequence ID" value="KAK1861016.1"/>
    <property type="molecule type" value="Genomic_DNA"/>
</dbReference>
<accession>A0ACC3BSL3</accession>
<organism evidence="1 2">
    <name type="scientific">Pyropia yezoensis</name>
    <name type="common">Susabi-nori</name>
    <name type="synonym">Porphyra yezoensis</name>
    <dbReference type="NCBI Taxonomy" id="2788"/>
    <lineage>
        <taxon>Eukaryota</taxon>
        <taxon>Rhodophyta</taxon>
        <taxon>Bangiophyceae</taxon>
        <taxon>Bangiales</taxon>
        <taxon>Bangiaceae</taxon>
        <taxon>Pyropia</taxon>
    </lineage>
</organism>